<feature type="domain" description="Glycosyl transferase family 1" evidence="4">
    <location>
        <begin position="213"/>
        <end position="368"/>
    </location>
</feature>
<dbReference type="SUPFAM" id="SSF53756">
    <property type="entry name" value="UDP-Glycosyltransferase/glycogen phosphorylase"/>
    <property type="match status" value="1"/>
</dbReference>
<dbReference type="Pfam" id="PF13579">
    <property type="entry name" value="Glyco_trans_4_4"/>
    <property type="match status" value="1"/>
</dbReference>
<evidence type="ECO:0000259" key="4">
    <source>
        <dbReference type="Pfam" id="PF00534"/>
    </source>
</evidence>
<proteinExistence type="predicted"/>
<keyword evidence="3 6" id="KW-0808">Transferase</keyword>
<sequence>MPQRPRLLVLASTFPARLDDGIPAFVLDLARQEAIDYEVTVLTPRVPGAPRRERMAGVDVERFAYFPRRWERLADGAILDNLRKTRSLWLQLPFLVLAQAIAVRRAIRRLRPDVIHAHWILPQGFSARLASRRIPLLVTLHGADVYALRSAPFRRMKRWVLDGAARVTTVNDQMATMIAAWGVDTRRTSTIPMGVPLDEVIAARRSAPPQAAGPAHLVVVGRLVEKKGFAVLLEALREHVTDRDWRLTIVGDGPERERLERLATGLPVTFTGQQGRHRVLAEIASCELFLLPSITAASGDQEGLPVVLLEAAALGTAIVAADLPGINEVVIDGVTGSLVPSGDAAALGAAIDRLLRDPVARASFAAAAAAVAQGYSTESIGARYRAVLDEARAAALTPVS</sequence>
<keyword evidence="7" id="KW-1185">Reference proteome</keyword>
<dbReference type="Proteomes" id="UP000479756">
    <property type="component" value="Unassembled WGS sequence"/>
</dbReference>
<organism evidence="6 7">
    <name type="scientific">Galbitalea soli</name>
    <dbReference type="NCBI Taxonomy" id="1268042"/>
    <lineage>
        <taxon>Bacteria</taxon>
        <taxon>Bacillati</taxon>
        <taxon>Actinomycetota</taxon>
        <taxon>Actinomycetes</taxon>
        <taxon>Micrococcales</taxon>
        <taxon>Microbacteriaceae</taxon>
        <taxon>Galbitalea</taxon>
    </lineage>
</organism>
<comment type="caution">
    <text evidence="6">The sequence shown here is derived from an EMBL/GenBank/DDBJ whole genome shotgun (WGS) entry which is preliminary data.</text>
</comment>
<gene>
    <name evidence="6" type="ORF">G3T37_01815</name>
</gene>
<dbReference type="GO" id="GO:1901137">
    <property type="term" value="P:carbohydrate derivative biosynthetic process"/>
    <property type="evidence" value="ECO:0007669"/>
    <property type="project" value="UniProtKB-ARBA"/>
</dbReference>
<feature type="domain" description="Glycosyltransferase subfamily 4-like N-terminal" evidence="5">
    <location>
        <begin position="21"/>
        <end position="194"/>
    </location>
</feature>
<protein>
    <recommendedName>
        <fullName evidence="1">D-inositol 3-phosphate glycosyltransferase</fullName>
    </recommendedName>
</protein>
<dbReference type="InterPro" id="IPR028098">
    <property type="entry name" value="Glyco_trans_4-like_N"/>
</dbReference>
<accession>A0A7C9PLA2</accession>
<reference evidence="6 7" key="1">
    <citation type="journal article" date="2014" name="Int. J. Syst. Evol. Microbiol.">
        <title>Description of Galbitalea soli gen. nov., sp. nov., and Frondihabitans sucicola sp. nov.</title>
        <authorList>
            <person name="Kim S.J."/>
            <person name="Lim J.M."/>
            <person name="Ahn J.H."/>
            <person name="Weon H.Y."/>
            <person name="Hamada M."/>
            <person name="Suzuki K."/>
            <person name="Ahn T.Y."/>
            <person name="Kwon S.W."/>
        </authorList>
    </citation>
    <scope>NUCLEOTIDE SEQUENCE [LARGE SCALE GENOMIC DNA]</scope>
    <source>
        <strain evidence="6 7">NBRC 108727</strain>
    </source>
</reference>
<dbReference type="AlphaFoldDB" id="A0A7C9PLA2"/>
<dbReference type="Pfam" id="PF00534">
    <property type="entry name" value="Glycos_transf_1"/>
    <property type="match status" value="1"/>
</dbReference>
<dbReference type="Gene3D" id="3.40.50.2000">
    <property type="entry name" value="Glycogen Phosphorylase B"/>
    <property type="match status" value="2"/>
</dbReference>
<dbReference type="InterPro" id="IPR001296">
    <property type="entry name" value="Glyco_trans_1"/>
</dbReference>
<dbReference type="GO" id="GO:0016757">
    <property type="term" value="F:glycosyltransferase activity"/>
    <property type="evidence" value="ECO:0007669"/>
    <property type="project" value="UniProtKB-KW"/>
</dbReference>
<dbReference type="PANTHER" id="PTHR45947">
    <property type="entry name" value="SULFOQUINOVOSYL TRANSFERASE SQD2"/>
    <property type="match status" value="1"/>
</dbReference>
<evidence type="ECO:0000256" key="3">
    <source>
        <dbReference type="ARBA" id="ARBA00022679"/>
    </source>
</evidence>
<dbReference type="RefSeq" id="WP_163471768.1">
    <property type="nucleotide sequence ID" value="NZ_JAAGWZ010000001.1"/>
</dbReference>
<evidence type="ECO:0000259" key="5">
    <source>
        <dbReference type="Pfam" id="PF13579"/>
    </source>
</evidence>
<name>A0A7C9PLA2_9MICO</name>
<dbReference type="InterPro" id="IPR050194">
    <property type="entry name" value="Glycosyltransferase_grp1"/>
</dbReference>
<dbReference type="PANTHER" id="PTHR45947:SF3">
    <property type="entry name" value="SULFOQUINOVOSYL TRANSFERASE SQD2"/>
    <property type="match status" value="1"/>
</dbReference>
<evidence type="ECO:0000256" key="2">
    <source>
        <dbReference type="ARBA" id="ARBA00022676"/>
    </source>
</evidence>
<dbReference type="EMBL" id="JAAGWZ010000001">
    <property type="protein sequence ID" value="NEM90090.1"/>
    <property type="molecule type" value="Genomic_DNA"/>
</dbReference>
<keyword evidence="2" id="KW-0328">Glycosyltransferase</keyword>
<evidence type="ECO:0000313" key="7">
    <source>
        <dbReference type="Proteomes" id="UP000479756"/>
    </source>
</evidence>
<evidence type="ECO:0000256" key="1">
    <source>
        <dbReference type="ARBA" id="ARBA00021292"/>
    </source>
</evidence>
<evidence type="ECO:0000313" key="6">
    <source>
        <dbReference type="EMBL" id="NEM90090.1"/>
    </source>
</evidence>